<dbReference type="GO" id="GO:0071555">
    <property type="term" value="P:cell wall organization"/>
    <property type="evidence" value="ECO:0007669"/>
    <property type="project" value="UniProtKB-KW"/>
</dbReference>
<evidence type="ECO:0000313" key="5">
    <source>
        <dbReference type="Proteomes" id="UP000289841"/>
    </source>
</evidence>
<dbReference type="InterPro" id="IPR009019">
    <property type="entry name" value="KH_sf_prok-type"/>
</dbReference>
<dbReference type="PROSITE" id="PS50084">
    <property type="entry name" value="KH_TYPE_1"/>
    <property type="match status" value="1"/>
</dbReference>
<dbReference type="EMBL" id="LR215048">
    <property type="protein sequence ID" value="VEU81200.1"/>
    <property type="molecule type" value="Genomic_DNA"/>
</dbReference>
<evidence type="ECO:0000256" key="1">
    <source>
        <dbReference type="ARBA" id="ARBA00022490"/>
    </source>
</evidence>
<reference evidence="4 5" key="1">
    <citation type="submission" date="2019-01" db="EMBL/GenBank/DDBJ databases">
        <authorList>
            <consortium name="Pathogen Informatics"/>
        </authorList>
    </citation>
    <scope>NUCLEOTIDE SEQUENCE [LARGE SCALE GENOMIC DNA]</scope>
    <source>
        <strain evidence="4 5">NCTC10138</strain>
    </source>
</reference>
<sequence length="82" mass="8867">MAVNFENLLKSIIKPLVTNPDDVVVKILSEDSETVSISVIVHSDDLGRVIGKGGRIASAIRTIVYAGAAKENKRVQIDIDSY</sequence>
<evidence type="ECO:0000256" key="3">
    <source>
        <dbReference type="HAMAP-Rule" id="MF_00088"/>
    </source>
</evidence>
<dbReference type="AlphaFoldDB" id="A0A449BFX5"/>
<dbReference type="GO" id="GO:0008360">
    <property type="term" value="P:regulation of cell shape"/>
    <property type="evidence" value="ECO:0007669"/>
    <property type="project" value="UniProtKB-KW"/>
</dbReference>
<keyword evidence="2 3" id="KW-0694">RNA-binding</keyword>
<dbReference type="PANTHER" id="PTHR34654">
    <property type="entry name" value="UPF0109 PROTEIN SCO5592"/>
    <property type="match status" value="1"/>
</dbReference>
<dbReference type="STRING" id="1278311.GCA_000428705_00573"/>
<dbReference type="OrthoDB" id="9812389at2"/>
<dbReference type="PANTHER" id="PTHR34654:SF1">
    <property type="entry name" value="RNA-BINDING PROTEIN KHPA"/>
    <property type="match status" value="1"/>
</dbReference>
<name>A0A449BFX5_HAPAX</name>
<dbReference type="SUPFAM" id="SSF54814">
    <property type="entry name" value="Prokaryotic type KH domain (KH-domain type II)"/>
    <property type="match status" value="1"/>
</dbReference>
<comment type="subunit">
    <text evidence="3">Forms a complex with KhpB.</text>
</comment>
<dbReference type="GO" id="GO:0003723">
    <property type="term" value="F:RNA binding"/>
    <property type="evidence" value="ECO:0007669"/>
    <property type="project" value="UniProtKB-UniRule"/>
</dbReference>
<keyword evidence="3" id="KW-0133">Cell shape</keyword>
<dbReference type="Gene3D" id="3.30.300.20">
    <property type="match status" value="1"/>
</dbReference>
<evidence type="ECO:0000313" key="4">
    <source>
        <dbReference type="EMBL" id="VEU81200.1"/>
    </source>
</evidence>
<gene>
    <name evidence="3" type="primary">khpA</name>
    <name evidence="4" type="ORF">NCTC10138_01598</name>
</gene>
<evidence type="ECO:0000256" key="2">
    <source>
        <dbReference type="ARBA" id="ARBA00022884"/>
    </source>
</evidence>
<keyword evidence="5" id="KW-1185">Reference proteome</keyword>
<dbReference type="GO" id="GO:0009252">
    <property type="term" value="P:peptidoglycan biosynthetic process"/>
    <property type="evidence" value="ECO:0007669"/>
    <property type="project" value="UniProtKB-UniRule"/>
</dbReference>
<accession>A0A449BFX5</accession>
<protein>
    <recommendedName>
        <fullName evidence="3">RNA-binding protein KhpA</fullName>
    </recommendedName>
    <alternativeName>
        <fullName evidence="3">KH-domain protein A</fullName>
    </alternativeName>
</protein>
<dbReference type="InterPro" id="IPR020627">
    <property type="entry name" value="KhpA"/>
</dbReference>
<dbReference type="InterPro" id="IPR015946">
    <property type="entry name" value="KH_dom-like_a/b"/>
</dbReference>
<keyword evidence="3" id="KW-0961">Cell wall biogenesis/degradation</keyword>
<proteinExistence type="inferred from homology"/>
<dbReference type="CDD" id="cd22533">
    <property type="entry name" value="KH-II_YlqC-like"/>
    <property type="match status" value="1"/>
</dbReference>
<dbReference type="HAMAP" id="MF_00088">
    <property type="entry name" value="KhpA"/>
    <property type="match status" value="1"/>
</dbReference>
<comment type="similarity">
    <text evidence="3">Belongs to the KhpA RNA-binding protein family.</text>
</comment>
<organism evidence="4 5">
    <name type="scientific">Haploplasma axanthum</name>
    <name type="common">Acholeplasma axanthum</name>
    <dbReference type="NCBI Taxonomy" id="29552"/>
    <lineage>
        <taxon>Bacteria</taxon>
        <taxon>Bacillati</taxon>
        <taxon>Mycoplasmatota</taxon>
        <taxon>Mollicutes</taxon>
        <taxon>Acholeplasmatales</taxon>
        <taxon>Acholeplasmataceae</taxon>
        <taxon>Haploplasma</taxon>
    </lineage>
</organism>
<dbReference type="RefSeq" id="WP_026390224.1">
    <property type="nucleotide sequence ID" value="NZ_LR215048.1"/>
</dbReference>
<keyword evidence="1 3" id="KW-0963">Cytoplasm</keyword>
<comment type="subcellular location">
    <subcellularLocation>
        <location evidence="3">Cytoplasm</location>
    </subcellularLocation>
</comment>
<comment type="function">
    <text evidence="3">A probable RNA chaperone. Forms a complex with KhpB which binds to cellular RNA and controls its expression. Plays a role in peptidoglycan (PG) homeostasis and cell length regulation.</text>
</comment>
<keyword evidence="3" id="KW-0143">Chaperone</keyword>
<dbReference type="Proteomes" id="UP000289841">
    <property type="component" value="Chromosome"/>
</dbReference>
<dbReference type="KEGG" id="aaxa:NCTC10138_01598"/>
<dbReference type="Pfam" id="PF13083">
    <property type="entry name" value="KH_KhpA-B"/>
    <property type="match status" value="1"/>
</dbReference>
<dbReference type="GO" id="GO:0005737">
    <property type="term" value="C:cytoplasm"/>
    <property type="evidence" value="ECO:0007669"/>
    <property type="project" value="UniProtKB-SubCell"/>
</dbReference>